<evidence type="ECO:0000256" key="1">
    <source>
        <dbReference type="ARBA" id="ARBA00022490"/>
    </source>
</evidence>
<evidence type="ECO:0000256" key="5">
    <source>
        <dbReference type="ARBA" id="ARBA00022842"/>
    </source>
</evidence>
<dbReference type="SUPFAM" id="SSF53448">
    <property type="entry name" value="Nucleotide-diphospho-sugar transferases"/>
    <property type="match status" value="1"/>
</dbReference>
<dbReference type="GO" id="GO:0006777">
    <property type="term" value="P:Mo-molybdopterin cofactor biosynthetic process"/>
    <property type="evidence" value="ECO:0007669"/>
    <property type="project" value="UniProtKB-KW"/>
</dbReference>
<comment type="similarity">
    <text evidence="8">Belongs to the MobA family.</text>
</comment>
<reference evidence="10" key="1">
    <citation type="journal article" date="2020" name="mSystems">
        <title>Genome- and Community-Level Interaction Insights into Carbon Utilization and Element Cycling Functions of Hydrothermarchaeota in Hydrothermal Sediment.</title>
        <authorList>
            <person name="Zhou Z."/>
            <person name="Liu Y."/>
            <person name="Xu W."/>
            <person name="Pan J."/>
            <person name="Luo Z.H."/>
            <person name="Li M."/>
        </authorList>
    </citation>
    <scope>NUCLEOTIDE SEQUENCE [LARGE SCALE GENOMIC DNA]</scope>
    <source>
        <strain evidence="10">HyVt-92</strain>
    </source>
</reference>
<evidence type="ECO:0000256" key="2">
    <source>
        <dbReference type="ARBA" id="ARBA00022679"/>
    </source>
</evidence>
<organism evidence="10">
    <name type="scientific">Aerophobetes bacterium</name>
    <dbReference type="NCBI Taxonomy" id="2030807"/>
    <lineage>
        <taxon>Bacteria</taxon>
        <taxon>Candidatus Aerophobota</taxon>
    </lineage>
</organism>
<dbReference type="InterPro" id="IPR029044">
    <property type="entry name" value="Nucleotide-diphossugar_trans"/>
</dbReference>
<dbReference type="GO" id="GO:0005737">
    <property type="term" value="C:cytoplasm"/>
    <property type="evidence" value="ECO:0007669"/>
    <property type="project" value="UniProtKB-SubCell"/>
</dbReference>
<gene>
    <name evidence="8" type="primary">mobA</name>
    <name evidence="10" type="ORF">ENL39_00850</name>
</gene>
<comment type="subcellular location">
    <subcellularLocation>
        <location evidence="8">Cytoplasm</location>
    </subcellularLocation>
</comment>
<dbReference type="Gene3D" id="3.90.550.10">
    <property type="entry name" value="Spore Coat Polysaccharide Biosynthesis Protein SpsA, Chain A"/>
    <property type="match status" value="1"/>
</dbReference>
<feature type="binding site" evidence="8">
    <location>
        <begin position="6"/>
        <end position="8"/>
    </location>
    <ligand>
        <name>GTP</name>
        <dbReference type="ChEBI" id="CHEBI:37565"/>
    </ligand>
</feature>
<evidence type="ECO:0000256" key="7">
    <source>
        <dbReference type="ARBA" id="ARBA00023150"/>
    </source>
</evidence>
<dbReference type="AlphaFoldDB" id="A0A7V5LZP7"/>
<dbReference type="GO" id="GO:0005525">
    <property type="term" value="F:GTP binding"/>
    <property type="evidence" value="ECO:0007669"/>
    <property type="project" value="UniProtKB-UniRule"/>
</dbReference>
<dbReference type="InterPro" id="IPR025877">
    <property type="entry name" value="MobA-like_NTP_Trfase"/>
</dbReference>
<evidence type="ECO:0000313" key="10">
    <source>
        <dbReference type="EMBL" id="HHF98024.1"/>
    </source>
</evidence>
<feature type="binding site" evidence="8">
    <location>
        <position position="18"/>
    </location>
    <ligand>
        <name>GTP</name>
        <dbReference type="ChEBI" id="CHEBI:37565"/>
    </ligand>
</feature>
<keyword evidence="3 8" id="KW-0479">Metal-binding</keyword>
<comment type="caution">
    <text evidence="8">Lacks conserved residue(s) required for the propagation of feature annotation.</text>
</comment>
<comment type="caution">
    <text evidence="10">The sequence shown here is derived from an EMBL/GenBank/DDBJ whole genome shotgun (WGS) entry which is preliminary data.</text>
</comment>
<protein>
    <recommendedName>
        <fullName evidence="8">Probable molybdenum cofactor guanylyltransferase</fullName>
        <shortName evidence="8">MoCo guanylyltransferase</shortName>
        <ecNumber evidence="8">2.7.7.77</ecNumber>
    </recommendedName>
    <alternativeName>
        <fullName evidence="8">GTP:molybdopterin guanylyltransferase</fullName>
    </alternativeName>
    <alternativeName>
        <fullName evidence="8">Mo-MPT guanylyltransferase</fullName>
    </alternativeName>
    <alternativeName>
        <fullName evidence="8">Molybdopterin guanylyltransferase</fullName>
    </alternativeName>
    <alternativeName>
        <fullName evidence="8">Molybdopterin-guanine dinucleotide synthase</fullName>
        <shortName evidence="8">MGD synthase</shortName>
    </alternativeName>
</protein>
<comment type="catalytic activity">
    <reaction evidence="8">
        <text>Mo-molybdopterin + GTP + H(+) = Mo-molybdopterin guanine dinucleotide + diphosphate</text>
        <dbReference type="Rhea" id="RHEA:34243"/>
        <dbReference type="ChEBI" id="CHEBI:15378"/>
        <dbReference type="ChEBI" id="CHEBI:33019"/>
        <dbReference type="ChEBI" id="CHEBI:37565"/>
        <dbReference type="ChEBI" id="CHEBI:71302"/>
        <dbReference type="ChEBI" id="CHEBI:71310"/>
        <dbReference type="EC" id="2.7.7.77"/>
    </reaction>
</comment>
<keyword evidence="2 8" id="KW-0808">Transferase</keyword>
<evidence type="ECO:0000256" key="3">
    <source>
        <dbReference type="ARBA" id="ARBA00022723"/>
    </source>
</evidence>
<sequence>MNFLILVGGENRRIGNCKAFLKIGRKNLLEKVLCEIDKAKEKREEVVLVGGKFSEKKDKMELFRGRKLKVIEDVYPGKGPLGGIYSGLLFSESEFNFVVGCDMPFLNWKFISYMRYLPRDYDILLPSHQKGVEPLHAIYSKSCLPIIERKLKEGKLNIRSIFPYLKIRFVGEEEIKNFSSPDLLFFNVNTLDDLKRAEKLEKRNLFL</sequence>
<dbReference type="HAMAP" id="MF_00316">
    <property type="entry name" value="MobA"/>
    <property type="match status" value="1"/>
</dbReference>
<evidence type="ECO:0000256" key="6">
    <source>
        <dbReference type="ARBA" id="ARBA00023134"/>
    </source>
</evidence>
<keyword evidence="7 8" id="KW-0501">Molybdenum cofactor biosynthesis</keyword>
<comment type="function">
    <text evidence="8">Transfers a GMP moiety from GTP to Mo-molybdopterin (Mo-MPT) cofactor (Moco or molybdenum cofactor) to form Mo-molybdopterin guanine dinucleotide (Mo-MGD) cofactor.</text>
</comment>
<proteinExistence type="inferred from homology"/>
<dbReference type="EC" id="2.7.7.77" evidence="8"/>
<dbReference type="InterPro" id="IPR013482">
    <property type="entry name" value="Molybde_CF_guanTrfase"/>
</dbReference>
<feature type="binding site" evidence="8">
    <location>
        <position position="73"/>
    </location>
    <ligand>
        <name>GTP</name>
        <dbReference type="ChEBI" id="CHEBI:37565"/>
    </ligand>
</feature>
<keyword evidence="1 8" id="KW-0963">Cytoplasm</keyword>
<comment type="cofactor">
    <cofactor evidence="8">
        <name>Mg(2+)</name>
        <dbReference type="ChEBI" id="CHEBI:18420"/>
    </cofactor>
</comment>
<feature type="domain" description="MobA-like NTP transferase" evidence="9">
    <location>
        <begin position="4"/>
        <end position="156"/>
    </location>
</feature>
<comment type="domain">
    <text evidence="8">The N-terminal domain determines nucleotide recognition and specific binding, while the C-terminal domain determines the specific binding to the target protein.</text>
</comment>
<dbReference type="GO" id="GO:0046872">
    <property type="term" value="F:metal ion binding"/>
    <property type="evidence" value="ECO:0007669"/>
    <property type="project" value="UniProtKB-KW"/>
</dbReference>
<dbReference type="CDD" id="cd02503">
    <property type="entry name" value="MobA"/>
    <property type="match status" value="1"/>
</dbReference>
<feature type="binding site" evidence="8">
    <location>
        <position position="102"/>
    </location>
    <ligand>
        <name>GTP</name>
        <dbReference type="ChEBI" id="CHEBI:37565"/>
    </ligand>
</feature>
<dbReference type="PANTHER" id="PTHR19136">
    <property type="entry name" value="MOLYBDENUM COFACTOR GUANYLYLTRANSFERASE"/>
    <property type="match status" value="1"/>
</dbReference>
<accession>A0A7V5LZP7</accession>
<dbReference type="Proteomes" id="UP000886070">
    <property type="component" value="Unassembled WGS sequence"/>
</dbReference>
<feature type="binding site" evidence="8">
    <location>
        <position position="102"/>
    </location>
    <ligand>
        <name>Mg(2+)</name>
        <dbReference type="ChEBI" id="CHEBI:18420"/>
    </ligand>
</feature>
<evidence type="ECO:0000259" key="9">
    <source>
        <dbReference type="Pfam" id="PF12804"/>
    </source>
</evidence>
<evidence type="ECO:0000256" key="8">
    <source>
        <dbReference type="HAMAP-Rule" id="MF_00316"/>
    </source>
</evidence>
<dbReference type="PANTHER" id="PTHR19136:SF81">
    <property type="entry name" value="MOLYBDENUM COFACTOR GUANYLYLTRANSFERASE"/>
    <property type="match status" value="1"/>
</dbReference>
<dbReference type="EMBL" id="DRTT01000024">
    <property type="protein sequence ID" value="HHF98024.1"/>
    <property type="molecule type" value="Genomic_DNA"/>
</dbReference>
<keyword evidence="5 8" id="KW-0460">Magnesium</keyword>
<name>A0A7V5LZP7_UNCAE</name>
<dbReference type="Pfam" id="PF12804">
    <property type="entry name" value="NTP_transf_3"/>
    <property type="match status" value="1"/>
</dbReference>
<evidence type="ECO:0000256" key="4">
    <source>
        <dbReference type="ARBA" id="ARBA00022741"/>
    </source>
</evidence>
<keyword evidence="6 8" id="KW-0342">GTP-binding</keyword>
<dbReference type="GO" id="GO:0061603">
    <property type="term" value="F:molybdenum cofactor guanylyltransferase activity"/>
    <property type="evidence" value="ECO:0007669"/>
    <property type="project" value="UniProtKB-EC"/>
</dbReference>
<keyword evidence="4 8" id="KW-0547">Nucleotide-binding</keyword>
<keyword evidence="10" id="KW-0548">Nucleotidyltransferase</keyword>